<feature type="domain" description="Kinetochore protein Ndc80 CH" evidence="11">
    <location>
        <begin position="43"/>
        <end position="157"/>
    </location>
</feature>
<keyword evidence="7 10" id="KW-0539">Nucleus</keyword>
<evidence type="ECO:0000256" key="2">
    <source>
        <dbReference type="ARBA" id="ARBA00022454"/>
    </source>
</evidence>
<dbReference type="RefSeq" id="XP_001712257.1">
    <property type="nucleotide sequence ID" value="XM_001712205.1"/>
</dbReference>
<dbReference type="InterPro" id="IPR038273">
    <property type="entry name" value="Ndc80_sf"/>
</dbReference>
<evidence type="ECO:0000259" key="11">
    <source>
        <dbReference type="Pfam" id="PF03801"/>
    </source>
</evidence>
<dbReference type="GO" id="GO:0051315">
    <property type="term" value="P:attachment of mitotic spindle microtubules to kinetochore"/>
    <property type="evidence" value="ECO:0007669"/>
    <property type="project" value="UniProtKB-UniRule"/>
</dbReference>
<dbReference type="AlphaFoldDB" id="A9BK99"/>
<keyword evidence="12" id="KW-0542">Nucleomorph</keyword>
<geneLocation type="nucleomorph" evidence="12"/>
<dbReference type="EMBL" id="CP000881">
    <property type="protein sequence ID" value="ABW97932.1"/>
    <property type="molecule type" value="Genomic_DNA"/>
</dbReference>
<dbReference type="Proteomes" id="UP000243127">
    <property type="component" value="Nucleomorph 1"/>
</dbReference>
<evidence type="ECO:0000256" key="8">
    <source>
        <dbReference type="ARBA" id="ARBA00023306"/>
    </source>
</evidence>
<evidence type="ECO:0000256" key="5">
    <source>
        <dbReference type="ARBA" id="ARBA00022838"/>
    </source>
</evidence>
<evidence type="ECO:0000313" key="13">
    <source>
        <dbReference type="Proteomes" id="UP000243127"/>
    </source>
</evidence>
<accession>A9BK99</accession>
<dbReference type="InterPro" id="IPR005550">
    <property type="entry name" value="Kinetochore_Ndc80"/>
</dbReference>
<dbReference type="GeneID" id="5739802"/>
<dbReference type="GO" id="GO:0051301">
    <property type="term" value="P:cell division"/>
    <property type="evidence" value="ECO:0007669"/>
    <property type="project" value="UniProtKB-UniRule"/>
</dbReference>
<protein>
    <recommendedName>
        <fullName evidence="10">Kinetochore protein NDC80</fullName>
    </recommendedName>
</protein>
<proteinExistence type="inferred from homology"/>
<keyword evidence="5 10" id="KW-0995">Kinetochore</keyword>
<dbReference type="PANTHER" id="PTHR10643:SF2">
    <property type="entry name" value="KINETOCHORE PROTEIN NDC80 HOMOLOG"/>
    <property type="match status" value="1"/>
</dbReference>
<evidence type="ECO:0000256" key="4">
    <source>
        <dbReference type="ARBA" id="ARBA00022776"/>
    </source>
</evidence>
<dbReference type="PANTHER" id="PTHR10643">
    <property type="entry name" value="KINETOCHORE PROTEIN NDC80"/>
    <property type="match status" value="1"/>
</dbReference>
<keyword evidence="9 10" id="KW-0137">Centromere</keyword>
<gene>
    <name evidence="12" type="ORF">HAN_1g89</name>
</gene>
<keyword evidence="2 10" id="KW-0158">Chromosome</keyword>
<evidence type="ECO:0000256" key="6">
    <source>
        <dbReference type="ARBA" id="ARBA00023054"/>
    </source>
</evidence>
<comment type="similarity">
    <text evidence="1 10">Belongs to the NDC80/HEC1 family.</text>
</comment>
<keyword evidence="3 10" id="KW-0132">Cell division</keyword>
<dbReference type="GO" id="GO:0005634">
    <property type="term" value="C:nucleus"/>
    <property type="evidence" value="ECO:0007669"/>
    <property type="project" value="UniProtKB-SubCell"/>
</dbReference>
<evidence type="ECO:0000313" key="12">
    <source>
        <dbReference type="EMBL" id="ABW97932.1"/>
    </source>
</evidence>
<comment type="subunit">
    <text evidence="10">Component of the NDC80 complex.</text>
</comment>
<keyword evidence="6" id="KW-0175">Coiled coil</keyword>
<evidence type="ECO:0000256" key="9">
    <source>
        <dbReference type="ARBA" id="ARBA00023328"/>
    </source>
</evidence>
<dbReference type="Pfam" id="PF03801">
    <property type="entry name" value="Ndc80_HEC"/>
    <property type="match status" value="1"/>
</dbReference>
<name>A9BK99_HEMAN</name>
<evidence type="ECO:0000256" key="10">
    <source>
        <dbReference type="RuleBase" id="RU368072"/>
    </source>
</evidence>
<evidence type="ECO:0000256" key="7">
    <source>
        <dbReference type="ARBA" id="ARBA00023242"/>
    </source>
</evidence>
<dbReference type="GO" id="GO:0031262">
    <property type="term" value="C:Ndc80 complex"/>
    <property type="evidence" value="ECO:0007669"/>
    <property type="project" value="UniProtKB-UniRule"/>
</dbReference>
<comment type="function">
    <text evidence="10">Acts as a component of the essential kinetochore-associated NDC80 complex, which is required for chromosome segregation and spindle checkpoint activity.</text>
</comment>
<evidence type="ECO:0000256" key="1">
    <source>
        <dbReference type="ARBA" id="ARBA00007050"/>
    </source>
</evidence>
<organism evidence="12 13">
    <name type="scientific">Hemiselmis andersenii</name>
    <name type="common">Cryptophyte alga</name>
    <dbReference type="NCBI Taxonomy" id="464988"/>
    <lineage>
        <taxon>Eukaryota</taxon>
        <taxon>Cryptophyceae</taxon>
        <taxon>Cryptomonadales</taxon>
        <taxon>Hemiselmidaceae</taxon>
        <taxon>Hemiselmis</taxon>
    </lineage>
</organism>
<dbReference type="Gene3D" id="1.10.418.30">
    <property type="entry name" value="Ncd80 complex, Ncd80 subunit"/>
    <property type="match status" value="1"/>
</dbReference>
<reference evidence="12 13" key="1">
    <citation type="journal article" date="2007" name="Proc. Natl. Acad. Sci. U.S.A.">
        <title>Nucleomorph genome of Hemiselmis andersenii reveals complete intron loss and compaction as a driver of protein structure and function.</title>
        <authorList>
            <person name="Lane C.E."/>
            <person name="van den Heuvel K."/>
            <person name="Kozera C."/>
            <person name="Curtis B.A."/>
            <person name="Parsons B.J."/>
            <person name="Bowman S."/>
            <person name="Archibald J.M."/>
        </authorList>
    </citation>
    <scope>NUCLEOTIDE SEQUENCE [LARGE SCALE GENOMIC DNA]</scope>
    <source>
        <strain evidence="12 13">CCMP644</strain>
    </source>
</reference>
<sequence>MKFKQGRLPLNFFNQKEGDGTFGLENSDLISKKNFFFNNRFFLKDDPRPILDKNYMSTCIKELIFFLNRKGFGESLNIKLLSTPTSRTFFKILIFLLSEIDTNFDFQKKVEENFSIFLKELKYPFPLPKGSLYVISSPHMWPNLLACLKWISELLQYDSFDQKKNINGLEKKRRTIWKQLGDAYFAFLYKSQKEEEFSNILFSLVKFKINQEKMSSLFWIKKLRSKFRNFLIVRRTFFLFWILDNRKLLIIEIHHKISKLKNSLKKFFFSSIYKKNKKTKNFKKKFLGNQSFYSKNRKEKETELFSFFRKFYNQSLKNQKRKKKVRKKICQKLIKKIQKKLTIFKNFTIKKKIFSSEIFFLIKRLNLKFKKTYIFFSNFFKFFKNEIYFNTNKNFQKNIIIFKKLNLGLTYKRFKTLNYQLKRDSFEKKNFFFKKKKTNYSQKRKKERKLIIKLLKIENSYKIFSDIENFDIKKKIYFFSLISDINFLKKILSKNILKRYFLFECFCFFKKKCFWIFVFMIKTIFKKYKQ</sequence>
<comment type="subcellular location">
    <subcellularLocation>
        <location evidence="10">Chromosome</location>
        <location evidence="10">Centromere</location>
        <location evidence="10">Kinetochore</location>
    </subcellularLocation>
    <subcellularLocation>
        <location evidence="10">Nucleus</location>
    </subcellularLocation>
</comment>
<evidence type="ECO:0000256" key="3">
    <source>
        <dbReference type="ARBA" id="ARBA00022618"/>
    </source>
</evidence>
<keyword evidence="8 10" id="KW-0131">Cell cycle</keyword>
<keyword evidence="4 10" id="KW-0498">Mitosis</keyword>
<dbReference type="InterPro" id="IPR055260">
    <property type="entry name" value="Ndc80_CH"/>
</dbReference>